<dbReference type="PANTHER" id="PTHR47755:SF1">
    <property type="entry name" value="CELL DIVISION PROTEIN FTSX"/>
    <property type="match status" value="1"/>
</dbReference>
<evidence type="ECO:0000256" key="4">
    <source>
        <dbReference type="ARBA" id="ARBA00021907"/>
    </source>
</evidence>
<dbReference type="RefSeq" id="WP_220636365.1">
    <property type="nucleotide sequence ID" value="NZ_CAJQUM010000001.1"/>
</dbReference>
<evidence type="ECO:0000256" key="2">
    <source>
        <dbReference type="ARBA" id="ARBA00007379"/>
    </source>
</evidence>
<comment type="subunit">
    <text evidence="3">Forms a membrane-associated complex with FtsE.</text>
</comment>
<proteinExistence type="inferred from homology"/>
<evidence type="ECO:0000256" key="12">
    <source>
        <dbReference type="PIRNR" id="PIRNR003097"/>
    </source>
</evidence>
<keyword evidence="5 12" id="KW-1003">Cell membrane</keyword>
<dbReference type="GO" id="GO:0005886">
    <property type="term" value="C:plasma membrane"/>
    <property type="evidence" value="ECO:0007669"/>
    <property type="project" value="UniProtKB-SubCell"/>
</dbReference>
<evidence type="ECO:0000259" key="14">
    <source>
        <dbReference type="Pfam" id="PF02687"/>
    </source>
</evidence>
<keyword evidence="8 13" id="KW-0812">Transmembrane</keyword>
<comment type="function">
    <text evidence="12">Part of the ABC transporter FtsEX involved in cellular division.</text>
</comment>
<dbReference type="Proteomes" id="UP000742786">
    <property type="component" value="Unassembled WGS sequence"/>
</dbReference>
<evidence type="ECO:0000256" key="9">
    <source>
        <dbReference type="ARBA" id="ARBA00022989"/>
    </source>
</evidence>
<sequence>MTIWLRQHRDALLLALRRLAAAPMNTLLSLLAIGVALALPAGGLMIFANAQQLVKGTSSLPQISVFMKLDADRAAVNETAAKLKQTTAIASVRFLDREATMEQMRKSEGLAEVIEALPRNPFPDAFVITPKNTEASEMERLATELRKLPQIEHVQIDSAWVRRLNAMLRVARVGLGILSLLLGIGLMAITFNTIRLQVLTLRNEIEVSRLLGATDAFISRPFFYFGTLQGMLGGVVAWLIVVATILALRSPVADLTVLYGLDIALALPDTGVTACLLAAAAGLGWLGTSLSLKQHLSAWRRF</sequence>
<keyword evidence="6 12" id="KW-0997">Cell inner membrane</keyword>
<feature type="transmembrane region" description="Helical" evidence="13">
    <location>
        <begin position="170"/>
        <end position="191"/>
    </location>
</feature>
<evidence type="ECO:0000256" key="5">
    <source>
        <dbReference type="ARBA" id="ARBA00022475"/>
    </source>
</evidence>
<dbReference type="PIRSF" id="PIRSF003097">
    <property type="entry name" value="FtsX"/>
    <property type="match status" value="1"/>
</dbReference>
<feature type="transmembrane region" description="Helical" evidence="13">
    <location>
        <begin position="31"/>
        <end position="50"/>
    </location>
</feature>
<dbReference type="GO" id="GO:0032153">
    <property type="term" value="C:cell division site"/>
    <property type="evidence" value="ECO:0007669"/>
    <property type="project" value="TreeGrafter"/>
</dbReference>
<evidence type="ECO:0000256" key="6">
    <source>
        <dbReference type="ARBA" id="ARBA00022519"/>
    </source>
</evidence>
<dbReference type="InterPro" id="IPR047590">
    <property type="entry name" value="FtsX_proteobact-type"/>
</dbReference>
<evidence type="ECO:0000256" key="10">
    <source>
        <dbReference type="ARBA" id="ARBA00023136"/>
    </source>
</evidence>
<dbReference type="Pfam" id="PF18075">
    <property type="entry name" value="FtsX_ECD"/>
    <property type="match status" value="1"/>
</dbReference>
<dbReference type="PANTHER" id="PTHR47755">
    <property type="entry name" value="CELL DIVISION PROTEIN FTSX"/>
    <property type="match status" value="1"/>
</dbReference>
<feature type="domain" description="ABC3 transporter permease C-terminal" evidence="14">
    <location>
        <begin position="177"/>
        <end position="292"/>
    </location>
</feature>
<protein>
    <recommendedName>
        <fullName evidence="4 12">Cell division protein FtsX</fullName>
    </recommendedName>
</protein>
<keyword evidence="7 12" id="KW-0132">Cell division</keyword>
<accession>A0A916J4J1</accession>
<evidence type="ECO:0000256" key="3">
    <source>
        <dbReference type="ARBA" id="ARBA00011160"/>
    </source>
</evidence>
<evidence type="ECO:0000313" key="17">
    <source>
        <dbReference type="Proteomes" id="UP000742786"/>
    </source>
</evidence>
<evidence type="ECO:0000256" key="11">
    <source>
        <dbReference type="ARBA" id="ARBA00023306"/>
    </source>
</evidence>
<keyword evidence="11 12" id="KW-0131">Cell cycle</keyword>
<dbReference type="InterPro" id="IPR040690">
    <property type="entry name" value="FtsX_ECD"/>
</dbReference>
<evidence type="ECO:0000256" key="1">
    <source>
        <dbReference type="ARBA" id="ARBA00004429"/>
    </source>
</evidence>
<keyword evidence="9 13" id="KW-1133">Transmembrane helix</keyword>
<dbReference type="InterPro" id="IPR004513">
    <property type="entry name" value="FtsX"/>
</dbReference>
<name>A0A916J4J1_9PROT</name>
<keyword evidence="17" id="KW-1185">Reference proteome</keyword>
<dbReference type="NCBIfam" id="TIGR00439">
    <property type="entry name" value="FtsX_Gneg"/>
    <property type="match status" value="1"/>
</dbReference>
<organism evidence="16 17">
    <name type="scientific">Georgfuchsia toluolica</name>
    <dbReference type="NCBI Taxonomy" id="424218"/>
    <lineage>
        <taxon>Bacteria</taxon>
        <taxon>Pseudomonadati</taxon>
        <taxon>Pseudomonadota</taxon>
        <taxon>Betaproteobacteria</taxon>
        <taxon>Nitrosomonadales</taxon>
        <taxon>Sterolibacteriaceae</taxon>
        <taxon>Georgfuchsia</taxon>
    </lineage>
</organism>
<dbReference type="Pfam" id="PF02687">
    <property type="entry name" value="FtsX"/>
    <property type="match status" value="1"/>
</dbReference>
<evidence type="ECO:0000313" key="16">
    <source>
        <dbReference type="EMBL" id="CAG4884524.1"/>
    </source>
</evidence>
<dbReference type="AlphaFoldDB" id="A0A916J4J1"/>
<reference evidence="16" key="1">
    <citation type="submission" date="2021-04" db="EMBL/GenBank/DDBJ databases">
        <authorList>
            <person name="Hornung B."/>
        </authorList>
    </citation>
    <scope>NUCLEOTIDE SEQUENCE</scope>
    <source>
        <strain evidence="16">G5G6</strain>
    </source>
</reference>
<comment type="subcellular location">
    <subcellularLocation>
        <location evidence="1">Cell inner membrane</location>
        <topology evidence="1">Multi-pass membrane protein</topology>
    </subcellularLocation>
</comment>
<feature type="transmembrane region" description="Helical" evidence="13">
    <location>
        <begin position="260"/>
        <end position="286"/>
    </location>
</feature>
<evidence type="ECO:0000259" key="15">
    <source>
        <dbReference type="Pfam" id="PF18075"/>
    </source>
</evidence>
<evidence type="ECO:0000256" key="8">
    <source>
        <dbReference type="ARBA" id="ARBA00022692"/>
    </source>
</evidence>
<evidence type="ECO:0000256" key="7">
    <source>
        <dbReference type="ARBA" id="ARBA00022618"/>
    </source>
</evidence>
<feature type="domain" description="FtsX extracellular" evidence="15">
    <location>
        <begin position="62"/>
        <end position="154"/>
    </location>
</feature>
<dbReference type="InterPro" id="IPR003838">
    <property type="entry name" value="ABC3_permease_C"/>
</dbReference>
<gene>
    <name evidence="16" type="ORF">GTOL_12407</name>
</gene>
<dbReference type="Gene3D" id="3.30.70.3040">
    <property type="match status" value="1"/>
</dbReference>
<dbReference type="EMBL" id="CAJQUM010000001">
    <property type="protein sequence ID" value="CAG4884524.1"/>
    <property type="molecule type" value="Genomic_DNA"/>
</dbReference>
<comment type="similarity">
    <text evidence="2 12">Belongs to the ABC-4 integral membrane protein family. FtsX subfamily.</text>
</comment>
<keyword evidence="10 12" id="KW-0472">Membrane</keyword>
<feature type="transmembrane region" description="Helical" evidence="13">
    <location>
        <begin position="222"/>
        <end position="248"/>
    </location>
</feature>
<dbReference type="GO" id="GO:0051301">
    <property type="term" value="P:cell division"/>
    <property type="evidence" value="ECO:0007669"/>
    <property type="project" value="UniProtKB-KW"/>
</dbReference>
<evidence type="ECO:0000256" key="13">
    <source>
        <dbReference type="SAM" id="Phobius"/>
    </source>
</evidence>
<comment type="caution">
    <text evidence="16">The sequence shown here is derived from an EMBL/GenBank/DDBJ whole genome shotgun (WGS) entry which is preliminary data.</text>
</comment>